<comment type="similarity">
    <text evidence="1">Belongs to the eIF-2-beta/eIF-5 family.</text>
</comment>
<dbReference type="PANTHER" id="PTHR23001:SF7">
    <property type="entry name" value="EUKARYOTIC TRANSLATION INITIATION FACTOR 5"/>
    <property type="match status" value="1"/>
</dbReference>
<dbReference type="FunFam" id="2.20.25.350:FF:000001">
    <property type="entry name" value="Eukaryotic translation initiation factor 5"/>
    <property type="match status" value="1"/>
</dbReference>
<dbReference type="GO" id="GO:0005092">
    <property type="term" value="F:GDP-dissociation inhibitor activity"/>
    <property type="evidence" value="ECO:0007669"/>
    <property type="project" value="TreeGrafter"/>
</dbReference>
<dbReference type="InterPro" id="IPR016189">
    <property type="entry name" value="Transl_init_fac_IF2/IF5_N"/>
</dbReference>
<keyword evidence="5" id="KW-0342">GTP-binding</keyword>
<keyword evidence="4" id="KW-0648">Protein biosynthesis</keyword>
<dbReference type="SMART" id="SM00515">
    <property type="entry name" value="eIF5C"/>
    <property type="match status" value="1"/>
</dbReference>
<dbReference type="InterPro" id="IPR045196">
    <property type="entry name" value="IF2/IF5"/>
</dbReference>
<dbReference type="CDD" id="cd11561">
    <property type="entry name" value="W2_eIF5"/>
    <property type="match status" value="1"/>
</dbReference>
<dbReference type="PROSITE" id="PS51363">
    <property type="entry name" value="W2"/>
    <property type="match status" value="1"/>
</dbReference>
<dbReference type="GO" id="GO:0001732">
    <property type="term" value="P:formation of cytoplasmic translation initiation complex"/>
    <property type="evidence" value="ECO:0007669"/>
    <property type="project" value="TreeGrafter"/>
</dbReference>
<comment type="caution">
    <text evidence="8">The sequence shown here is derived from an EMBL/GenBank/DDBJ whole genome shotgun (WGS) entry which is preliminary data.</text>
</comment>
<evidence type="ECO:0000313" key="9">
    <source>
        <dbReference type="Proteomes" id="UP001161757"/>
    </source>
</evidence>
<evidence type="ECO:0000256" key="1">
    <source>
        <dbReference type="ARBA" id="ARBA00010397"/>
    </source>
</evidence>
<keyword evidence="2 8" id="KW-0396">Initiation factor</keyword>
<dbReference type="SMART" id="SM00653">
    <property type="entry name" value="eIF2B_5"/>
    <property type="match status" value="1"/>
</dbReference>
<reference evidence="8" key="1">
    <citation type="submission" date="2023-01" db="EMBL/GenBank/DDBJ databases">
        <title>Exophiala dermititidis isolated from Cystic Fibrosis Patient.</title>
        <authorList>
            <person name="Kurbessoian T."/>
            <person name="Crocker A."/>
            <person name="Murante D."/>
            <person name="Hogan D.A."/>
            <person name="Stajich J.E."/>
        </authorList>
    </citation>
    <scope>NUCLEOTIDE SEQUENCE</scope>
    <source>
        <strain evidence="8">Ex8</strain>
    </source>
</reference>
<sequence length="428" mass="47486">MATINIRRDVTDPFYRYKMERLQSKIEGKGNGIKTVVANLPSVSASLARPPAYVIKYFGFELGAQTNTNPKDDRWIINGAHESSKLQDSLDGFISKFVLCKSCKNPETTINVKDGRILLDCKACGQRTEVDVRHKLSGFILKNEPKGGKKTKKEKLTRRERAKAESQENGSVNGASPHDSNSDKGDAEEGDLELAAGSDDEFTKQITAEATRIAAKTNGDIKDDEWAIDTSAEAIAARAKELPTDLKRSLAFDEDEEGEEGGISAYDQLGTWIIDETKARGSVNKVEDVEIYKKAKELGIETKHKTLTVLAQTIFDENIVKQIPARAEMLRAMIGESEKHMRAFLGGTERFIGNDHPELISQVPAILMGYYQNDLLSEEVAKAWGGKSSRKYVDIATSRKVRQAADKFLQWLDEAESDDESEDESGEE</sequence>
<evidence type="ECO:0000256" key="4">
    <source>
        <dbReference type="ARBA" id="ARBA00022917"/>
    </source>
</evidence>
<dbReference type="Pfam" id="PF02020">
    <property type="entry name" value="W2"/>
    <property type="match status" value="1"/>
</dbReference>
<feature type="region of interest" description="Disordered" evidence="6">
    <location>
        <begin position="143"/>
        <end position="201"/>
    </location>
</feature>
<evidence type="ECO:0000259" key="7">
    <source>
        <dbReference type="PROSITE" id="PS51363"/>
    </source>
</evidence>
<dbReference type="Pfam" id="PF01873">
    <property type="entry name" value="eIF-5_eIF-2B"/>
    <property type="match status" value="1"/>
</dbReference>
<feature type="domain" description="W2" evidence="7">
    <location>
        <begin position="259"/>
        <end position="422"/>
    </location>
</feature>
<evidence type="ECO:0000256" key="5">
    <source>
        <dbReference type="ARBA" id="ARBA00023134"/>
    </source>
</evidence>
<dbReference type="InterPro" id="IPR002735">
    <property type="entry name" value="Transl_init_fac_IF2/IF5_dom"/>
</dbReference>
<evidence type="ECO:0000256" key="6">
    <source>
        <dbReference type="SAM" id="MobiDB-lite"/>
    </source>
</evidence>
<dbReference type="InterPro" id="IPR016190">
    <property type="entry name" value="Transl_init_fac_IF2/IF5_Zn-bd"/>
</dbReference>
<dbReference type="EMBL" id="JAJGCB010000001">
    <property type="protein sequence ID" value="KAJ8996060.1"/>
    <property type="molecule type" value="Genomic_DNA"/>
</dbReference>
<evidence type="ECO:0000256" key="2">
    <source>
        <dbReference type="ARBA" id="ARBA00022540"/>
    </source>
</evidence>
<dbReference type="Gene3D" id="3.30.30.170">
    <property type="match status" value="1"/>
</dbReference>
<feature type="compositionally biased region" description="Basic and acidic residues" evidence="6">
    <location>
        <begin position="157"/>
        <end position="166"/>
    </location>
</feature>
<protein>
    <submittedName>
        <fullName evidence="8">Eukaryotic translation initiation factor 5</fullName>
    </submittedName>
</protein>
<dbReference type="GO" id="GO:0003743">
    <property type="term" value="F:translation initiation factor activity"/>
    <property type="evidence" value="ECO:0007669"/>
    <property type="project" value="UniProtKB-KW"/>
</dbReference>
<dbReference type="AlphaFoldDB" id="A0AAN6IYG3"/>
<dbReference type="SUPFAM" id="SSF75689">
    <property type="entry name" value="Zinc-binding domain of translation initiation factor 2 beta"/>
    <property type="match status" value="1"/>
</dbReference>
<dbReference type="SUPFAM" id="SSF48371">
    <property type="entry name" value="ARM repeat"/>
    <property type="match status" value="1"/>
</dbReference>
<dbReference type="SUPFAM" id="SSF100966">
    <property type="entry name" value="Translation initiation factor 2 beta, aIF2beta, N-terminal domain"/>
    <property type="match status" value="1"/>
</dbReference>
<dbReference type="Gene3D" id="2.20.25.350">
    <property type="match status" value="1"/>
</dbReference>
<proteinExistence type="inferred from homology"/>
<dbReference type="GO" id="GO:0005829">
    <property type="term" value="C:cytosol"/>
    <property type="evidence" value="ECO:0007669"/>
    <property type="project" value="TreeGrafter"/>
</dbReference>
<evidence type="ECO:0000313" key="8">
    <source>
        <dbReference type="EMBL" id="KAJ8996060.1"/>
    </source>
</evidence>
<dbReference type="PANTHER" id="PTHR23001">
    <property type="entry name" value="EUKARYOTIC TRANSLATION INITIATION FACTOR"/>
    <property type="match status" value="1"/>
</dbReference>
<dbReference type="GO" id="GO:0071074">
    <property type="term" value="F:eukaryotic initiation factor eIF2 binding"/>
    <property type="evidence" value="ECO:0007669"/>
    <property type="project" value="TreeGrafter"/>
</dbReference>
<dbReference type="FunFam" id="1.25.40.180:FF:000031">
    <property type="entry name" value="Eukaryotic translation initiation factor 5"/>
    <property type="match status" value="1"/>
</dbReference>
<keyword evidence="3" id="KW-0547">Nucleotide-binding</keyword>
<name>A0AAN6IYG3_EXODE</name>
<organism evidence="8 9">
    <name type="scientific">Exophiala dermatitidis</name>
    <name type="common">Black yeast-like fungus</name>
    <name type="synonym">Wangiella dermatitidis</name>
    <dbReference type="NCBI Taxonomy" id="5970"/>
    <lineage>
        <taxon>Eukaryota</taxon>
        <taxon>Fungi</taxon>
        <taxon>Dikarya</taxon>
        <taxon>Ascomycota</taxon>
        <taxon>Pezizomycotina</taxon>
        <taxon>Eurotiomycetes</taxon>
        <taxon>Chaetothyriomycetidae</taxon>
        <taxon>Chaetothyriales</taxon>
        <taxon>Herpotrichiellaceae</taxon>
        <taxon>Exophiala</taxon>
    </lineage>
</organism>
<dbReference type="InterPro" id="IPR016024">
    <property type="entry name" value="ARM-type_fold"/>
</dbReference>
<dbReference type="GO" id="GO:0005525">
    <property type="term" value="F:GTP binding"/>
    <property type="evidence" value="ECO:0007669"/>
    <property type="project" value="UniProtKB-KW"/>
</dbReference>
<dbReference type="Proteomes" id="UP001161757">
    <property type="component" value="Unassembled WGS sequence"/>
</dbReference>
<dbReference type="FunFam" id="3.30.30.170:FF:000002">
    <property type="entry name" value="Eukaryotic translation initiation factor 5"/>
    <property type="match status" value="1"/>
</dbReference>
<dbReference type="InterPro" id="IPR003307">
    <property type="entry name" value="W2_domain"/>
</dbReference>
<gene>
    <name evidence="8" type="primary">TIF5</name>
    <name evidence="8" type="ORF">HRR80_000804</name>
</gene>
<accession>A0AAN6IYG3</accession>
<evidence type="ECO:0000256" key="3">
    <source>
        <dbReference type="ARBA" id="ARBA00022741"/>
    </source>
</evidence>
<dbReference type="Gene3D" id="1.25.40.180">
    <property type="match status" value="1"/>
</dbReference>